<evidence type="ECO:0000259" key="10">
    <source>
        <dbReference type="Pfam" id="PF02355"/>
    </source>
</evidence>
<dbReference type="InterPro" id="IPR054384">
    <property type="entry name" value="SecDF_P1_head"/>
</dbReference>
<evidence type="ECO:0000313" key="13">
    <source>
        <dbReference type="EMBL" id="MBB6122724.1"/>
    </source>
</evidence>
<sequence length="534" mass="57414">MLDFPRWKIWLISLTILLGLAFAIPTFLPERVFNQLPRAMQTRVNLGLDLSGGSHLLLEASTADIAKMRLVNMEEQVRTELRRGDSKIPIGDISSQNGKLSFMVRNAAQVDAAVERIRPLTQGAGMTGQRDFNVEVVDSSTIVLTPTEAGIDNAVNQAMDVAKEVIDRRINELGTREPTIIRQGTNRIVVQVPGLQDPGALKNLLGQTAKLEFKLVDTTADPTEVAQGRAPVGSEILPYPGNPSGIPVIAVKRQVMVSGDELTDATQGFDTQNGNQAVVNIRFNGAGGRKFGRVTTENVNRPFAIILDGKVLSAPNINEPILGGSAQISGNFTVESANQLGIALRSGKLPVALKVIEERTVGPQLGADSIRAGIIASCIAALGVILFMLVSYGRFGMYANIAVVINIFVILGVMGLLNATLTLPGIAGFVLTIGTAVDANVLIYERIREERRRGRSVMQSVEFGYKEASRTIFEANVTHAIAGGIMLVLGSGPVKGFAIVLLIGIATSVFTAVTFTRMIVVNWLRRTRPTEITI</sequence>
<dbReference type="GO" id="GO:0015450">
    <property type="term" value="F:protein-transporting ATPase activity"/>
    <property type="evidence" value="ECO:0007669"/>
    <property type="project" value="InterPro"/>
</dbReference>
<dbReference type="Gene3D" id="3.30.1360.200">
    <property type="match status" value="1"/>
</dbReference>
<comment type="caution">
    <text evidence="13">The sequence shown here is derived from an EMBL/GenBank/DDBJ whole genome shotgun (WGS) entry which is preliminary data.</text>
</comment>
<keyword evidence="6 9" id="KW-1133">Transmembrane helix</keyword>
<dbReference type="Gene3D" id="1.20.1640.10">
    <property type="entry name" value="Multidrug efflux transporter AcrB transmembrane domain"/>
    <property type="match status" value="1"/>
</dbReference>
<dbReference type="Pfam" id="PF07549">
    <property type="entry name" value="Sec_GG"/>
    <property type="match status" value="1"/>
</dbReference>
<dbReference type="SUPFAM" id="SSF82866">
    <property type="entry name" value="Multidrug efflux transporter AcrB transmembrane domain"/>
    <property type="match status" value="1"/>
</dbReference>
<dbReference type="Pfam" id="PF02355">
    <property type="entry name" value="SecD_SecF_C"/>
    <property type="match status" value="1"/>
</dbReference>
<dbReference type="AlphaFoldDB" id="A0A841IWI0"/>
<dbReference type="InterPro" id="IPR022646">
    <property type="entry name" value="SecD/SecF_CS"/>
</dbReference>
<feature type="transmembrane region" description="Helical" evidence="9">
    <location>
        <begin position="472"/>
        <end position="491"/>
    </location>
</feature>
<dbReference type="PANTHER" id="PTHR30081:SF1">
    <property type="entry name" value="PROTEIN TRANSLOCASE SUBUNIT SECD"/>
    <property type="match status" value="1"/>
</dbReference>
<dbReference type="InterPro" id="IPR022813">
    <property type="entry name" value="SecD/SecF_arch_bac"/>
</dbReference>
<feature type="transmembrane region" description="Helical" evidence="9">
    <location>
        <begin position="423"/>
        <end position="443"/>
    </location>
</feature>
<evidence type="ECO:0000256" key="7">
    <source>
        <dbReference type="ARBA" id="ARBA00023010"/>
    </source>
</evidence>
<dbReference type="GO" id="GO:0006605">
    <property type="term" value="P:protein targeting"/>
    <property type="evidence" value="ECO:0007669"/>
    <property type="project" value="UniProtKB-UniRule"/>
</dbReference>
<keyword evidence="3 9" id="KW-1003">Cell membrane</keyword>
<evidence type="ECO:0000256" key="1">
    <source>
        <dbReference type="ARBA" id="ARBA00004651"/>
    </source>
</evidence>
<proteinExistence type="inferred from homology"/>
<evidence type="ECO:0000256" key="5">
    <source>
        <dbReference type="ARBA" id="ARBA00022927"/>
    </source>
</evidence>
<comment type="subcellular location">
    <subcellularLocation>
        <location evidence="1 9">Cell membrane</location>
        <topology evidence="1 9">Multi-pass membrane protein</topology>
    </subcellularLocation>
</comment>
<gene>
    <name evidence="9" type="primary">secD</name>
    <name evidence="13" type="ORF">FHS92_000431</name>
</gene>
<keyword evidence="8 9" id="KW-0472">Membrane</keyword>
<comment type="function">
    <text evidence="9">Part of the Sec protein translocase complex. Interacts with the SecYEG preprotein conducting channel. SecDF uses the proton motive force (PMF) to complete protein translocation after the ATP-dependent function of SecA.</text>
</comment>
<dbReference type="RefSeq" id="WP_184077078.1">
    <property type="nucleotide sequence ID" value="NZ_JACIJP010000001.1"/>
</dbReference>
<dbReference type="Gene3D" id="3.30.70.3400">
    <property type="match status" value="1"/>
</dbReference>
<keyword evidence="14" id="KW-1185">Reference proteome</keyword>
<keyword evidence="5 9" id="KW-0653">Protein transport</keyword>
<evidence type="ECO:0000256" key="9">
    <source>
        <dbReference type="HAMAP-Rule" id="MF_01463"/>
    </source>
</evidence>
<dbReference type="PANTHER" id="PTHR30081">
    <property type="entry name" value="PROTEIN-EXPORT MEMBRANE PROTEIN SEC"/>
    <property type="match status" value="1"/>
</dbReference>
<dbReference type="EMBL" id="JACIJP010000001">
    <property type="protein sequence ID" value="MBB6122724.1"/>
    <property type="molecule type" value="Genomic_DNA"/>
</dbReference>
<evidence type="ECO:0000259" key="11">
    <source>
        <dbReference type="Pfam" id="PF21760"/>
    </source>
</evidence>
<dbReference type="InterPro" id="IPR048631">
    <property type="entry name" value="SecD_1st"/>
</dbReference>
<feature type="transmembrane region" description="Helical" evidence="9">
    <location>
        <begin position="397"/>
        <end position="417"/>
    </location>
</feature>
<dbReference type="Pfam" id="PF21760">
    <property type="entry name" value="SecD_1st"/>
    <property type="match status" value="1"/>
</dbReference>
<comment type="subunit">
    <text evidence="9">Forms a complex with SecF. Part of the essential Sec protein translocation apparatus which comprises SecA, SecYEG and auxiliary proteins SecDF-YajC and YidC.</text>
</comment>
<protein>
    <recommendedName>
        <fullName evidence="9">Protein translocase subunit SecD</fullName>
    </recommendedName>
</protein>
<evidence type="ECO:0000256" key="6">
    <source>
        <dbReference type="ARBA" id="ARBA00022989"/>
    </source>
</evidence>
<feature type="transmembrane region" description="Helical" evidence="9">
    <location>
        <begin position="497"/>
        <end position="520"/>
    </location>
</feature>
<evidence type="ECO:0000256" key="2">
    <source>
        <dbReference type="ARBA" id="ARBA00022448"/>
    </source>
</evidence>
<evidence type="ECO:0000256" key="3">
    <source>
        <dbReference type="ARBA" id="ARBA00022475"/>
    </source>
</evidence>
<feature type="domain" description="SecDF P1 head subdomain" evidence="12">
    <location>
        <begin position="245"/>
        <end position="351"/>
    </location>
</feature>
<evidence type="ECO:0000259" key="12">
    <source>
        <dbReference type="Pfam" id="PF22599"/>
    </source>
</evidence>
<feature type="transmembrane region" description="Helical" evidence="9">
    <location>
        <begin position="370"/>
        <end position="390"/>
    </location>
</feature>
<evidence type="ECO:0000256" key="4">
    <source>
        <dbReference type="ARBA" id="ARBA00022692"/>
    </source>
</evidence>
<keyword evidence="4 9" id="KW-0812">Transmembrane</keyword>
<dbReference type="GO" id="GO:0043952">
    <property type="term" value="P:protein transport by the Sec complex"/>
    <property type="evidence" value="ECO:0007669"/>
    <property type="project" value="UniProtKB-UniRule"/>
</dbReference>
<evidence type="ECO:0000256" key="8">
    <source>
        <dbReference type="ARBA" id="ARBA00023136"/>
    </source>
</evidence>
<accession>A0A841IWI0</accession>
<comment type="caution">
    <text evidence="9">Lacks conserved residue(s) required for the propagation of feature annotation.</text>
</comment>
<organism evidence="13 14">
    <name type="scientific">Sphingobium subterraneum</name>
    <dbReference type="NCBI Taxonomy" id="627688"/>
    <lineage>
        <taxon>Bacteria</taxon>
        <taxon>Pseudomonadati</taxon>
        <taxon>Pseudomonadota</taxon>
        <taxon>Alphaproteobacteria</taxon>
        <taxon>Sphingomonadales</taxon>
        <taxon>Sphingomonadaceae</taxon>
        <taxon>Sphingobium</taxon>
    </lineage>
</organism>
<feature type="domain" description="Protein export membrane protein SecD/SecF C-terminal" evidence="10">
    <location>
        <begin position="353"/>
        <end position="524"/>
    </location>
</feature>
<reference evidence="13 14" key="1">
    <citation type="submission" date="2020-08" db="EMBL/GenBank/DDBJ databases">
        <title>Genomic Encyclopedia of Type Strains, Phase IV (KMG-IV): sequencing the most valuable type-strain genomes for metagenomic binning, comparative biology and taxonomic classification.</title>
        <authorList>
            <person name="Goeker M."/>
        </authorList>
    </citation>
    <scope>NUCLEOTIDE SEQUENCE [LARGE SCALE GENOMIC DNA]</scope>
    <source>
        <strain evidence="13 14">DSM 102255</strain>
    </source>
</reference>
<name>A0A841IWI0_9SPHN</name>
<dbReference type="InterPro" id="IPR048634">
    <property type="entry name" value="SecD_SecF_C"/>
</dbReference>
<dbReference type="NCBIfam" id="TIGR01129">
    <property type="entry name" value="secD"/>
    <property type="match status" value="1"/>
</dbReference>
<evidence type="ECO:0000313" key="14">
    <source>
        <dbReference type="Proteomes" id="UP000552700"/>
    </source>
</evidence>
<dbReference type="FunFam" id="1.20.1640.10:FF:000004">
    <property type="entry name" value="Protein translocase subunit SecD"/>
    <property type="match status" value="1"/>
</dbReference>
<dbReference type="Proteomes" id="UP000552700">
    <property type="component" value="Unassembled WGS sequence"/>
</dbReference>
<keyword evidence="2 9" id="KW-0813">Transport</keyword>
<comment type="similarity">
    <text evidence="9">Belongs to the SecD/SecF family. SecD subfamily.</text>
</comment>
<keyword evidence="7 9" id="KW-0811">Translocation</keyword>
<dbReference type="Pfam" id="PF22599">
    <property type="entry name" value="SecDF_P1_head"/>
    <property type="match status" value="1"/>
</dbReference>
<dbReference type="GO" id="GO:0005886">
    <property type="term" value="C:plasma membrane"/>
    <property type="evidence" value="ECO:0007669"/>
    <property type="project" value="UniProtKB-SubCell"/>
</dbReference>
<dbReference type="InterPro" id="IPR005791">
    <property type="entry name" value="SecD"/>
</dbReference>
<dbReference type="InterPro" id="IPR055344">
    <property type="entry name" value="SecD_SecF_C_bact"/>
</dbReference>
<dbReference type="GO" id="GO:0065002">
    <property type="term" value="P:intracellular protein transmembrane transport"/>
    <property type="evidence" value="ECO:0007669"/>
    <property type="project" value="UniProtKB-UniRule"/>
</dbReference>
<feature type="domain" description="Protein translocase subunit SecDF P1" evidence="11">
    <location>
        <begin position="159"/>
        <end position="217"/>
    </location>
</feature>
<dbReference type="NCBIfam" id="TIGR00916">
    <property type="entry name" value="2A0604s01"/>
    <property type="match status" value="1"/>
</dbReference>
<dbReference type="HAMAP" id="MF_01463_B">
    <property type="entry name" value="SecD_B"/>
    <property type="match status" value="1"/>
</dbReference>